<dbReference type="GO" id="GO:0016887">
    <property type="term" value="F:ATP hydrolysis activity"/>
    <property type="evidence" value="ECO:0007669"/>
    <property type="project" value="InterPro"/>
</dbReference>
<dbReference type="AlphaFoldDB" id="A0A7D6V7A4"/>
<dbReference type="SUPFAM" id="SSF46894">
    <property type="entry name" value="C-terminal effector domain of the bipartite response regulators"/>
    <property type="match status" value="1"/>
</dbReference>
<evidence type="ECO:0000259" key="5">
    <source>
        <dbReference type="PROSITE" id="PS50043"/>
    </source>
</evidence>
<dbReference type="SMART" id="SM00421">
    <property type="entry name" value="HTH_LUXR"/>
    <property type="match status" value="1"/>
</dbReference>
<dbReference type="InterPro" id="IPR011990">
    <property type="entry name" value="TPR-like_helical_dom_sf"/>
</dbReference>
<evidence type="ECO:0000256" key="3">
    <source>
        <dbReference type="ARBA" id="ARBA00023163"/>
    </source>
</evidence>
<reference evidence="6 7" key="1">
    <citation type="submission" date="2020-07" db="EMBL/GenBank/DDBJ databases">
        <authorList>
            <person name="Zhuang K."/>
            <person name="Ran Y."/>
        </authorList>
    </citation>
    <scope>NUCLEOTIDE SEQUENCE [LARGE SCALE GENOMIC DNA]</scope>
    <source>
        <strain evidence="6 7">WCH-YHL-001</strain>
    </source>
</reference>
<dbReference type="Gene3D" id="1.10.10.10">
    <property type="entry name" value="Winged helix-like DNA-binding domain superfamily/Winged helix DNA-binding domain"/>
    <property type="match status" value="1"/>
</dbReference>
<feature type="domain" description="HTH luxR-type" evidence="5">
    <location>
        <begin position="814"/>
        <end position="879"/>
    </location>
</feature>
<accession>A0A7D6V7A4</accession>
<dbReference type="KEGG" id="nhu:H0264_24390"/>
<dbReference type="Pfam" id="PF25873">
    <property type="entry name" value="WHD_MalT"/>
    <property type="match status" value="1"/>
</dbReference>
<dbReference type="SUPFAM" id="SSF52540">
    <property type="entry name" value="P-loop containing nucleoside triphosphate hydrolases"/>
    <property type="match status" value="1"/>
</dbReference>
<dbReference type="Pfam" id="PF13401">
    <property type="entry name" value="AAA_22"/>
    <property type="match status" value="1"/>
</dbReference>
<dbReference type="PANTHER" id="PTHR44688:SF16">
    <property type="entry name" value="DNA-BINDING TRANSCRIPTIONAL ACTIVATOR DEVR_DOSR"/>
    <property type="match status" value="1"/>
</dbReference>
<dbReference type="InterPro" id="IPR059106">
    <property type="entry name" value="WHD_MalT"/>
</dbReference>
<gene>
    <name evidence="6" type="ORF">H0264_24390</name>
</gene>
<dbReference type="InterPro" id="IPR027417">
    <property type="entry name" value="P-loop_NTPase"/>
</dbReference>
<evidence type="ECO:0000256" key="4">
    <source>
        <dbReference type="SAM" id="MobiDB-lite"/>
    </source>
</evidence>
<dbReference type="Pfam" id="PF00196">
    <property type="entry name" value="GerE"/>
    <property type="match status" value="1"/>
</dbReference>
<dbReference type="InterPro" id="IPR016032">
    <property type="entry name" value="Sig_transdc_resp-reg_C-effctor"/>
</dbReference>
<dbReference type="InterPro" id="IPR036388">
    <property type="entry name" value="WH-like_DNA-bd_sf"/>
</dbReference>
<evidence type="ECO:0000256" key="1">
    <source>
        <dbReference type="ARBA" id="ARBA00023015"/>
    </source>
</evidence>
<proteinExistence type="predicted"/>
<feature type="region of interest" description="Disordered" evidence="4">
    <location>
        <begin position="1"/>
        <end position="27"/>
    </location>
</feature>
<organism evidence="6 7">
    <name type="scientific">Nocardia huaxiensis</name>
    <dbReference type="NCBI Taxonomy" id="2755382"/>
    <lineage>
        <taxon>Bacteria</taxon>
        <taxon>Bacillati</taxon>
        <taxon>Actinomycetota</taxon>
        <taxon>Actinomycetes</taxon>
        <taxon>Mycobacteriales</taxon>
        <taxon>Nocardiaceae</taxon>
        <taxon>Nocardia</taxon>
    </lineage>
</organism>
<name>A0A7D6V7A4_9NOCA</name>
<dbReference type="GO" id="GO:0006355">
    <property type="term" value="P:regulation of DNA-templated transcription"/>
    <property type="evidence" value="ECO:0007669"/>
    <property type="project" value="InterPro"/>
</dbReference>
<evidence type="ECO:0000313" key="6">
    <source>
        <dbReference type="EMBL" id="QLY28494.1"/>
    </source>
</evidence>
<evidence type="ECO:0000256" key="2">
    <source>
        <dbReference type="ARBA" id="ARBA00023125"/>
    </source>
</evidence>
<sequence length="881" mass="95723">MTTSQRTTNCPRSALERTAPGRIPAPHCEPIARPELDSRFAPIPSATGAHIVQIWTPAGSGKTVLLHDWLQRRLAARPDTAVAWLTMTEVYDRDPSTWHPVAESLTEVLGLPTPPPGTVKPVHYMALLTDALLTRTTPTVLILDDAHLLTNPLLLVAVEYLIRYAPPTVTIVLAGRYEIALRWHSLNAQRRVTRIGAEDLTLTGTQAAQLFRQHGCEIPDGDLDAVMALTHGWAALVRIAAIRMEAAECDHAAALAELARPAQPVVDFLIGDVLTDLPWRSFEFLMRTSVPDHFTEDLADVLHGSRAHEILDELASHGVPLTRTAHEGTLWFTYHPLLRSYLLAEIERRDEAEVARLRLITARWLSAAGRSVAALSYLLRLDDDTYLRGFLREHGLGLVLDGHGALLFAELAEAGTPLIDDAFVWRLRAVHALTRGEDGHARTYANFAAEQPGACSALVPPEWLEVLDVAITADTAIAGGTGIAVIDPPDTLSPTGNPDVDCYVCVQSGAAMLLQGRFDRAAAQLTTGLTLSEHFARPRLTLQAMTRLAIACGYAGAITEMRTRSDQAIEFARQHDLVESPDTQRARVAACIARYIQGDDWATDIVGDPSDIDSVPPGMPVDGLPTGVDWQLLATVAATDKHAAVRRLRFSLRNLLHRHPMPAVGVGLLLTATTGILVRLHEFRAAEELLTLAEPVIGEIPGFVIARALATDAAQKPRSTRALLEPVLHGDAPIHPINAVTGWLLYADALHRLGMPSKAVEALDTALRLSQPERVLRPWLNLPVAIELLDTYAGRFGPGDEFADLLRHHPAAQRADAAPALTESEMIVLKHLPSGRTGGQIAADLGVSINTVKTHLRGLYTKLRANSRAEAVARARVVGLL</sequence>
<dbReference type="GO" id="GO:0003677">
    <property type="term" value="F:DNA binding"/>
    <property type="evidence" value="ECO:0007669"/>
    <property type="project" value="UniProtKB-KW"/>
</dbReference>
<dbReference type="InterPro" id="IPR049945">
    <property type="entry name" value="AAA_22"/>
</dbReference>
<dbReference type="CDD" id="cd06170">
    <property type="entry name" value="LuxR_C_like"/>
    <property type="match status" value="1"/>
</dbReference>
<dbReference type="SUPFAM" id="SSF48452">
    <property type="entry name" value="TPR-like"/>
    <property type="match status" value="1"/>
</dbReference>
<keyword evidence="1" id="KW-0805">Transcription regulation</keyword>
<dbReference type="Proteomes" id="UP000515512">
    <property type="component" value="Chromosome"/>
</dbReference>
<dbReference type="EMBL" id="CP059399">
    <property type="protein sequence ID" value="QLY28494.1"/>
    <property type="molecule type" value="Genomic_DNA"/>
</dbReference>
<evidence type="ECO:0000313" key="7">
    <source>
        <dbReference type="Proteomes" id="UP000515512"/>
    </source>
</evidence>
<dbReference type="PANTHER" id="PTHR44688">
    <property type="entry name" value="DNA-BINDING TRANSCRIPTIONAL ACTIVATOR DEVR_DOSR"/>
    <property type="match status" value="1"/>
</dbReference>
<feature type="compositionally biased region" description="Polar residues" evidence="4">
    <location>
        <begin position="1"/>
        <end position="11"/>
    </location>
</feature>
<dbReference type="PROSITE" id="PS50043">
    <property type="entry name" value="HTH_LUXR_2"/>
    <property type="match status" value="1"/>
</dbReference>
<keyword evidence="2" id="KW-0238">DNA-binding</keyword>
<keyword evidence="3" id="KW-0804">Transcription</keyword>
<dbReference type="PRINTS" id="PR00038">
    <property type="entry name" value="HTHLUXR"/>
</dbReference>
<protein>
    <submittedName>
        <fullName evidence="6">AAA family ATPase</fullName>
    </submittedName>
</protein>
<dbReference type="RefSeq" id="WP_181579700.1">
    <property type="nucleotide sequence ID" value="NZ_CP059399.1"/>
</dbReference>
<dbReference type="Gene3D" id="3.40.50.300">
    <property type="entry name" value="P-loop containing nucleotide triphosphate hydrolases"/>
    <property type="match status" value="1"/>
</dbReference>
<dbReference type="InterPro" id="IPR000792">
    <property type="entry name" value="Tscrpt_reg_LuxR_C"/>
</dbReference>
<keyword evidence="7" id="KW-1185">Reference proteome</keyword>